<comment type="caution">
    <text evidence="2">The sequence shown here is derived from an EMBL/GenBank/DDBJ whole genome shotgun (WGS) entry which is preliminary data.</text>
</comment>
<protein>
    <submittedName>
        <fullName evidence="2">DUF2249 domain-containing protein</fullName>
    </submittedName>
</protein>
<organism evidence="2 3">
    <name type="scientific">Candidatus Thiopontia autotrophica</name>
    <dbReference type="NCBI Taxonomy" id="2841688"/>
    <lineage>
        <taxon>Bacteria</taxon>
        <taxon>Pseudomonadati</taxon>
        <taxon>Pseudomonadota</taxon>
        <taxon>Gammaproteobacteria</taxon>
        <taxon>Candidatus Thiopontia</taxon>
    </lineage>
</organism>
<reference evidence="2 3" key="1">
    <citation type="submission" date="2020-08" db="EMBL/GenBank/DDBJ databases">
        <title>Bridging the membrane lipid divide: bacteria of the FCB group superphylum have the potential to synthesize archaeal ether lipids.</title>
        <authorList>
            <person name="Villanueva L."/>
            <person name="Von Meijenfeldt F.A.B."/>
            <person name="Westbye A.B."/>
            <person name="Yadav S."/>
            <person name="Hopmans E.C."/>
            <person name="Dutilh B.E."/>
            <person name="Sinninghe Damste J.S."/>
        </authorList>
    </citation>
    <scope>NUCLEOTIDE SEQUENCE [LARGE SCALE GENOMIC DNA]</scope>
    <source>
        <strain evidence="2">NIOZ-UU100</strain>
    </source>
</reference>
<evidence type="ECO:0000313" key="3">
    <source>
        <dbReference type="Proteomes" id="UP000654401"/>
    </source>
</evidence>
<evidence type="ECO:0000259" key="1">
    <source>
        <dbReference type="Pfam" id="PF10006"/>
    </source>
</evidence>
<dbReference type="InterPro" id="IPR018720">
    <property type="entry name" value="DUF2249"/>
</dbReference>
<sequence length="96" mass="10646">MRSNQPIAVIDVRGLKCPEPFKQATSMAMTLQPGDSFQLHISVEPHPLYGHLNELGFTTKTETTADGDFLITIAMPEKAADNSKEVFNVRSTCRPR</sequence>
<dbReference type="InterPro" id="IPR036868">
    <property type="entry name" value="TusA-like_sf"/>
</dbReference>
<dbReference type="Pfam" id="PF10006">
    <property type="entry name" value="DUF2249"/>
    <property type="match status" value="1"/>
</dbReference>
<dbReference type="Proteomes" id="UP000654401">
    <property type="component" value="Unassembled WGS sequence"/>
</dbReference>
<feature type="domain" description="DUF2249" evidence="1">
    <location>
        <begin position="9"/>
        <end position="73"/>
    </location>
</feature>
<dbReference type="AlphaFoldDB" id="A0A8J6TVT3"/>
<accession>A0A8J6TVT3</accession>
<proteinExistence type="predicted"/>
<dbReference type="SUPFAM" id="SSF64307">
    <property type="entry name" value="SirA-like"/>
    <property type="match status" value="1"/>
</dbReference>
<gene>
    <name evidence="2" type="ORF">H8D24_03765</name>
</gene>
<dbReference type="EMBL" id="JACNFK010000024">
    <property type="protein sequence ID" value="MBC8519510.1"/>
    <property type="molecule type" value="Genomic_DNA"/>
</dbReference>
<name>A0A8J6TVT3_9GAMM</name>
<evidence type="ECO:0000313" key="2">
    <source>
        <dbReference type="EMBL" id="MBC8519510.1"/>
    </source>
</evidence>